<keyword evidence="6" id="KW-1185">Reference proteome</keyword>
<proteinExistence type="inferred from homology"/>
<dbReference type="InterPro" id="IPR002347">
    <property type="entry name" value="SDR_fam"/>
</dbReference>
<accession>Q09B47</accession>
<evidence type="ECO:0000313" key="5">
    <source>
        <dbReference type="EMBL" id="EAU68988.1"/>
    </source>
</evidence>
<dbReference type="KEGG" id="sur:STAUR_1393"/>
<dbReference type="Proteomes" id="UP000032702">
    <property type="component" value="Unassembled WGS sequence"/>
</dbReference>
<dbReference type="GO" id="GO:0016616">
    <property type="term" value="F:oxidoreductase activity, acting on the CH-OH group of donors, NAD or NADP as acceptor"/>
    <property type="evidence" value="ECO:0007669"/>
    <property type="project" value="UniProtKB-ARBA"/>
</dbReference>
<comment type="similarity">
    <text evidence="1 3">Belongs to the short-chain dehydrogenases/reductases (SDR) family.</text>
</comment>
<dbReference type="FunFam" id="3.40.50.720:FF:000047">
    <property type="entry name" value="NADP-dependent L-serine/L-allo-threonine dehydrogenase"/>
    <property type="match status" value="1"/>
</dbReference>
<dbReference type="Gene3D" id="3.40.50.720">
    <property type="entry name" value="NAD(P)-binding Rossmann-like Domain"/>
    <property type="match status" value="1"/>
</dbReference>
<dbReference type="AlphaFoldDB" id="Q09B47"/>
<evidence type="ECO:0000256" key="2">
    <source>
        <dbReference type="ARBA" id="ARBA00023002"/>
    </source>
</evidence>
<dbReference type="Proteomes" id="UP000001351">
    <property type="component" value="Chromosome"/>
</dbReference>
<dbReference type="PANTHER" id="PTHR42901">
    <property type="entry name" value="ALCOHOL DEHYDROGENASE"/>
    <property type="match status" value="1"/>
</dbReference>
<dbReference type="RefSeq" id="WP_002611338.1">
    <property type="nucleotide sequence ID" value="NC_014623.1"/>
</dbReference>
<dbReference type="STRING" id="378806.STAUR_1393"/>
<reference evidence="4 6" key="2">
    <citation type="journal article" date="2011" name="Mol. Biol. Evol.">
        <title>Comparative genomic analysis of fruiting body formation in Myxococcales.</title>
        <authorList>
            <person name="Huntley S."/>
            <person name="Hamann N."/>
            <person name="Wegener-Feldbrugge S."/>
            <person name="Treuner-Lange A."/>
            <person name="Kube M."/>
            <person name="Reinhardt R."/>
            <person name="Klages S."/>
            <person name="Muller R."/>
            <person name="Ronning C.M."/>
            <person name="Nierman W.C."/>
            <person name="Sogaard-Andersen L."/>
        </authorList>
    </citation>
    <scope>NUCLEOTIDE SEQUENCE [LARGE SCALE GENOMIC DNA]</scope>
    <source>
        <strain evidence="4 6">DW4/3-1</strain>
    </source>
</reference>
<dbReference type="PRINTS" id="PR00081">
    <property type="entry name" value="GDHRDH"/>
</dbReference>
<keyword evidence="2 5" id="KW-0560">Oxidoreductase</keyword>
<evidence type="ECO:0000313" key="7">
    <source>
        <dbReference type="Proteomes" id="UP000032702"/>
    </source>
</evidence>
<dbReference type="EMBL" id="AAMD01000010">
    <property type="protein sequence ID" value="EAU68988.1"/>
    <property type="molecule type" value="Genomic_DNA"/>
</dbReference>
<dbReference type="PATRIC" id="fig|378806.16.peg.8357"/>
<evidence type="ECO:0000313" key="6">
    <source>
        <dbReference type="Proteomes" id="UP000001351"/>
    </source>
</evidence>
<protein>
    <submittedName>
        <fullName evidence="4 5">NADP-dependent l-serine/l-allo-threonine dehydrogenase</fullName>
        <ecNumber evidence="4 5">1.1.1.-</ecNumber>
    </submittedName>
</protein>
<dbReference type="EMBL" id="CP002271">
    <property type="protein sequence ID" value="ADO69197.1"/>
    <property type="molecule type" value="Genomic_DNA"/>
</dbReference>
<evidence type="ECO:0000313" key="4">
    <source>
        <dbReference type="EMBL" id="ADO69197.1"/>
    </source>
</evidence>
<evidence type="ECO:0000256" key="1">
    <source>
        <dbReference type="ARBA" id="ARBA00006484"/>
    </source>
</evidence>
<dbReference type="EC" id="1.1.1.-" evidence="4 5"/>
<dbReference type="PRINTS" id="PR00080">
    <property type="entry name" value="SDRFAMILY"/>
</dbReference>
<dbReference type="InterPro" id="IPR036291">
    <property type="entry name" value="NAD(P)-bd_dom_sf"/>
</dbReference>
<dbReference type="SUPFAM" id="SSF51735">
    <property type="entry name" value="NAD(P)-binding Rossmann-fold domains"/>
    <property type="match status" value="1"/>
</dbReference>
<dbReference type="OrthoDB" id="658698at2"/>
<reference evidence="5 7" key="1">
    <citation type="submission" date="2006-04" db="EMBL/GenBank/DDBJ databases">
        <authorList>
            <person name="Nierman W.C."/>
        </authorList>
    </citation>
    <scope>NUCLEOTIDE SEQUENCE [LARGE SCALE GENOMIC DNA]</scope>
    <source>
        <strain evidence="5 7">DW4/3-1</strain>
    </source>
</reference>
<sequence length="253" mass="26985">MHTLQGWTALVTGASSGIGEACAIALSQAGARLVLVGRREERLQALASKLAAPSHILLLDVRSRSDVEAAVASLPPEFASVDILVNNAGLALGTSLAHEASLDDWETVIDTNCKGVVYLTHALLPGMVQRNRGHIVNLGSVAATYPYPGGNIYGATKAFLHQFSQNLKADLVGSRVRVTDVQPGMVETEFTLVRLKGDAQRASKHYEGMEALKAADIADIVLWCATRPAHVNINVVEVMPADQAFGTFAIKRH</sequence>
<gene>
    <name evidence="4" type="ordered locus">STAUR_1393</name>
    <name evidence="5" type="ORF">STIAU_0331</name>
</gene>
<dbReference type="eggNOG" id="COG4221">
    <property type="taxonomic scope" value="Bacteria"/>
</dbReference>
<organism evidence="5 7">
    <name type="scientific">Stigmatella aurantiaca (strain DW4/3-1)</name>
    <dbReference type="NCBI Taxonomy" id="378806"/>
    <lineage>
        <taxon>Bacteria</taxon>
        <taxon>Pseudomonadati</taxon>
        <taxon>Myxococcota</taxon>
        <taxon>Myxococcia</taxon>
        <taxon>Myxococcales</taxon>
        <taxon>Cystobacterineae</taxon>
        <taxon>Archangiaceae</taxon>
        <taxon>Stigmatella</taxon>
    </lineage>
</organism>
<dbReference type="PANTHER" id="PTHR42901:SF1">
    <property type="entry name" value="ALCOHOL DEHYDROGENASE"/>
    <property type="match status" value="1"/>
</dbReference>
<dbReference type="HOGENOM" id="CLU_010194_2_10_7"/>
<name>Q09B47_STIAD</name>
<evidence type="ECO:0000256" key="3">
    <source>
        <dbReference type="RuleBase" id="RU000363"/>
    </source>
</evidence>
<dbReference type="Pfam" id="PF00106">
    <property type="entry name" value="adh_short"/>
    <property type="match status" value="1"/>
</dbReference>